<feature type="compositionally biased region" description="Basic and acidic residues" evidence="1">
    <location>
        <begin position="57"/>
        <end position="79"/>
    </location>
</feature>
<name>A0A8J4AG07_9ACTN</name>
<dbReference type="EMBL" id="BOPO01000054">
    <property type="protein sequence ID" value="GIL27948.1"/>
    <property type="molecule type" value="Genomic_DNA"/>
</dbReference>
<proteinExistence type="predicted"/>
<comment type="caution">
    <text evidence="2">The sequence shown here is derived from an EMBL/GenBank/DDBJ whole genome shotgun (WGS) entry which is preliminary data.</text>
</comment>
<evidence type="ECO:0000256" key="1">
    <source>
        <dbReference type="SAM" id="MobiDB-lite"/>
    </source>
</evidence>
<dbReference type="Proteomes" id="UP000614996">
    <property type="component" value="Unassembled WGS sequence"/>
</dbReference>
<dbReference type="AlphaFoldDB" id="A0A8J4AG07"/>
<accession>A0A8J4AG07</accession>
<protein>
    <submittedName>
        <fullName evidence="2">Uncharacterized protein</fullName>
    </submittedName>
</protein>
<sequence>MSDDVEAPRLHRWKRAEPGAAAGNTPVPEEADFISSLHCGGPEYTLAQRFELMRQRQREMDERLAEEQREKTEREDAKRRGASFGGDDDDDAADEKPTTARKDDRYSVGLLRNNSAAWGDGAGAGSGQLG</sequence>
<keyword evidence="3" id="KW-1185">Reference proteome</keyword>
<dbReference type="RefSeq" id="WP_207125688.1">
    <property type="nucleotide sequence ID" value="NZ_BOPO01000054.1"/>
</dbReference>
<evidence type="ECO:0000313" key="3">
    <source>
        <dbReference type="Proteomes" id="UP000614996"/>
    </source>
</evidence>
<feature type="compositionally biased region" description="Basic and acidic residues" evidence="1">
    <location>
        <begin position="94"/>
        <end position="106"/>
    </location>
</feature>
<reference evidence="3" key="1">
    <citation type="journal article" date="2021" name="Int. J. Syst. Evol. Microbiol.">
        <title>Actinocatenispora comari sp. nov., an endophytic actinomycete isolated from aerial parts of Comarum salesowianum.</title>
        <authorList>
            <person name="Oyunbileg N."/>
            <person name="Iizaka Y."/>
            <person name="Hamada M."/>
            <person name="Davaapurev B.O."/>
            <person name="Fukumoto A."/>
            <person name="Tsetseg B."/>
            <person name="Kato F."/>
            <person name="Tamura T."/>
            <person name="Batkhuu J."/>
            <person name="Anzai Y."/>
        </authorList>
    </citation>
    <scope>NUCLEOTIDE SEQUENCE [LARGE SCALE GENOMIC DNA]</scope>
    <source>
        <strain evidence="3">NUM-2625</strain>
    </source>
</reference>
<evidence type="ECO:0000313" key="2">
    <source>
        <dbReference type="EMBL" id="GIL27948.1"/>
    </source>
</evidence>
<feature type="compositionally biased region" description="Gly residues" evidence="1">
    <location>
        <begin position="120"/>
        <end position="130"/>
    </location>
</feature>
<feature type="region of interest" description="Disordered" evidence="1">
    <location>
        <begin position="57"/>
        <end position="130"/>
    </location>
</feature>
<organism evidence="2 3">
    <name type="scientific">Actinocatenispora comari</name>
    <dbReference type="NCBI Taxonomy" id="2807577"/>
    <lineage>
        <taxon>Bacteria</taxon>
        <taxon>Bacillati</taxon>
        <taxon>Actinomycetota</taxon>
        <taxon>Actinomycetes</taxon>
        <taxon>Micromonosporales</taxon>
        <taxon>Micromonosporaceae</taxon>
        <taxon>Actinocatenispora</taxon>
    </lineage>
</organism>
<gene>
    <name evidence="2" type="ORF">NUM_32020</name>
</gene>
<feature type="region of interest" description="Disordered" evidence="1">
    <location>
        <begin position="1"/>
        <end position="34"/>
    </location>
</feature>